<keyword evidence="2" id="KW-1185">Reference proteome</keyword>
<name>A0A392U0R9_9FABA</name>
<sequence length="75" mass="8497">MSSIVCDHGEGNPESRKYVSFEETKYVECYYAGKGFLLDPLCEVLYGDYQVSVLSCSRWEGSEEIHSPPSKRPRG</sequence>
<evidence type="ECO:0000313" key="1">
    <source>
        <dbReference type="EMBL" id="MCI66949.1"/>
    </source>
</evidence>
<accession>A0A392U0R9</accession>
<organism evidence="1 2">
    <name type="scientific">Trifolium medium</name>
    <dbReference type="NCBI Taxonomy" id="97028"/>
    <lineage>
        <taxon>Eukaryota</taxon>
        <taxon>Viridiplantae</taxon>
        <taxon>Streptophyta</taxon>
        <taxon>Embryophyta</taxon>
        <taxon>Tracheophyta</taxon>
        <taxon>Spermatophyta</taxon>
        <taxon>Magnoliopsida</taxon>
        <taxon>eudicotyledons</taxon>
        <taxon>Gunneridae</taxon>
        <taxon>Pentapetalae</taxon>
        <taxon>rosids</taxon>
        <taxon>fabids</taxon>
        <taxon>Fabales</taxon>
        <taxon>Fabaceae</taxon>
        <taxon>Papilionoideae</taxon>
        <taxon>50 kb inversion clade</taxon>
        <taxon>NPAAA clade</taxon>
        <taxon>Hologalegina</taxon>
        <taxon>IRL clade</taxon>
        <taxon>Trifolieae</taxon>
        <taxon>Trifolium</taxon>
    </lineage>
</organism>
<dbReference type="AlphaFoldDB" id="A0A392U0R9"/>
<dbReference type="Proteomes" id="UP000265520">
    <property type="component" value="Unassembled WGS sequence"/>
</dbReference>
<dbReference type="EMBL" id="LXQA010705698">
    <property type="protein sequence ID" value="MCI66949.1"/>
    <property type="molecule type" value="Genomic_DNA"/>
</dbReference>
<reference evidence="1 2" key="1">
    <citation type="journal article" date="2018" name="Front. Plant Sci.">
        <title>Red Clover (Trifolium pratense) and Zigzag Clover (T. medium) - A Picture of Genomic Similarities and Differences.</title>
        <authorList>
            <person name="Dluhosova J."/>
            <person name="Istvanek J."/>
            <person name="Nedelnik J."/>
            <person name="Repkova J."/>
        </authorList>
    </citation>
    <scope>NUCLEOTIDE SEQUENCE [LARGE SCALE GENOMIC DNA]</scope>
    <source>
        <strain evidence="2">cv. 10/8</strain>
        <tissue evidence="1">Leaf</tissue>
    </source>
</reference>
<comment type="caution">
    <text evidence="1">The sequence shown here is derived from an EMBL/GenBank/DDBJ whole genome shotgun (WGS) entry which is preliminary data.</text>
</comment>
<protein>
    <submittedName>
        <fullName evidence="1">Uncharacterized protein</fullName>
    </submittedName>
</protein>
<proteinExistence type="predicted"/>
<evidence type="ECO:0000313" key="2">
    <source>
        <dbReference type="Proteomes" id="UP000265520"/>
    </source>
</evidence>